<reference evidence="2 3" key="1">
    <citation type="submission" date="2021-01" db="EMBL/GenBank/DDBJ databases">
        <title>Whole genome shotgun sequence of Catellatospora coxensis NBRC 107359.</title>
        <authorList>
            <person name="Komaki H."/>
            <person name="Tamura T."/>
        </authorList>
    </citation>
    <scope>NUCLEOTIDE SEQUENCE [LARGE SCALE GENOMIC DNA]</scope>
    <source>
        <strain evidence="2 3">NBRC 107359</strain>
    </source>
</reference>
<keyword evidence="3" id="KW-1185">Reference proteome</keyword>
<proteinExistence type="predicted"/>
<dbReference type="EMBL" id="BONI01000016">
    <property type="protein sequence ID" value="GIG05680.1"/>
    <property type="molecule type" value="Genomic_DNA"/>
</dbReference>
<dbReference type="Proteomes" id="UP000630887">
    <property type="component" value="Unassembled WGS sequence"/>
</dbReference>
<dbReference type="RefSeq" id="WP_203692107.1">
    <property type="nucleotide sequence ID" value="NZ_BAAALC010000025.1"/>
</dbReference>
<evidence type="ECO:0000313" key="2">
    <source>
        <dbReference type="EMBL" id="GIG05680.1"/>
    </source>
</evidence>
<organism evidence="2 3">
    <name type="scientific">Catellatospora coxensis</name>
    <dbReference type="NCBI Taxonomy" id="310354"/>
    <lineage>
        <taxon>Bacteria</taxon>
        <taxon>Bacillati</taxon>
        <taxon>Actinomycetota</taxon>
        <taxon>Actinomycetes</taxon>
        <taxon>Micromonosporales</taxon>
        <taxon>Micromonosporaceae</taxon>
        <taxon>Catellatospora</taxon>
    </lineage>
</organism>
<accession>A0A8J3L0U6</accession>
<evidence type="ECO:0000259" key="1">
    <source>
        <dbReference type="Pfam" id="PF04480"/>
    </source>
</evidence>
<name>A0A8J3L0U6_9ACTN</name>
<comment type="caution">
    <text evidence="2">The sequence shown here is derived from an EMBL/GenBank/DDBJ whole genome shotgun (WGS) entry which is preliminary data.</text>
</comment>
<dbReference type="Pfam" id="PF04480">
    <property type="entry name" value="DUF559"/>
    <property type="match status" value="1"/>
</dbReference>
<protein>
    <recommendedName>
        <fullName evidence="1">DUF559 domain-containing protein</fullName>
    </recommendedName>
</protein>
<evidence type="ECO:0000313" key="3">
    <source>
        <dbReference type="Proteomes" id="UP000630887"/>
    </source>
</evidence>
<feature type="domain" description="DUF559" evidence="1">
    <location>
        <begin position="240"/>
        <end position="303"/>
    </location>
</feature>
<dbReference type="AlphaFoldDB" id="A0A8J3L0U6"/>
<sequence>MADRVRAVDLVDAIAETLSQVKSYELPEVGERFGLAPGDGDEAFASKKWYVRKRINRWDLHQLVSLAVRVLEEYRSDQLQDLVQRASVRGVDGDFKNLIFAAKGPKPELVLRDAVSNEVEIVKHAEYCLIYRRVLPPDGLSWAALVRWWCEDVQGHPSDDLVHPARLLYQRLFESLDPKSPPEQLFFQEYCALYRQHPFDRVPALIPQVYLHFDPLTRRQRAQPGPLVRQRMDFLLLLPHGQRVVIEIDGRQHYSTDDGRADARRYAKMVAEDRRLRLAGYEVFRFGGHELTGDEGTARQLVQAFIADLFEQYGVLS</sequence>
<dbReference type="InterPro" id="IPR007569">
    <property type="entry name" value="DUF559"/>
</dbReference>
<gene>
    <name evidence="2" type="ORF">Cco03nite_23800</name>
</gene>